<gene>
    <name evidence="2" type="ORF">L485_21665</name>
</gene>
<keyword evidence="3" id="KW-1185">Reference proteome</keyword>
<feature type="region of interest" description="Disordered" evidence="1">
    <location>
        <begin position="35"/>
        <end position="57"/>
    </location>
</feature>
<dbReference type="AlphaFoldDB" id="T0HDK3"/>
<sequence length="57" mass="6784">MMRLVKCEYTDLRTGETWVRVFHFHAATGERYDATKEEIENAPLPDPKRPYWGGREQ</sequence>
<dbReference type="Proteomes" id="UP000015524">
    <property type="component" value="Unassembled WGS sequence"/>
</dbReference>
<dbReference type="PATRIC" id="fig|1114964.3.peg.4244"/>
<reference evidence="2 3" key="1">
    <citation type="journal article" date="2013" name="Genome Announc.">
        <title>Draft Genome Sequence of a Hexachlorocyclohexane-Degrading Bacterium, Sphingobium baderi Strain LL03T.</title>
        <authorList>
            <person name="Kaur J."/>
            <person name="Verma H."/>
            <person name="Tripathi C."/>
            <person name="Khurana J.P."/>
            <person name="Lal R."/>
        </authorList>
    </citation>
    <scope>NUCLEOTIDE SEQUENCE [LARGE SCALE GENOMIC DNA]</scope>
    <source>
        <strain evidence="2 3">LL03</strain>
    </source>
</reference>
<dbReference type="RefSeq" id="WP_021246858.1">
    <property type="nucleotide sequence ID" value="NZ_ATIB01000087.1"/>
</dbReference>
<proteinExistence type="predicted"/>
<protein>
    <submittedName>
        <fullName evidence="2">Uncharacterized protein</fullName>
    </submittedName>
</protein>
<dbReference type="EMBL" id="ATIB01000087">
    <property type="protein sequence ID" value="EQA97474.1"/>
    <property type="molecule type" value="Genomic_DNA"/>
</dbReference>
<organism evidence="2 3">
    <name type="scientific">Sphingobium baderi LL03</name>
    <dbReference type="NCBI Taxonomy" id="1114964"/>
    <lineage>
        <taxon>Bacteria</taxon>
        <taxon>Pseudomonadati</taxon>
        <taxon>Pseudomonadota</taxon>
        <taxon>Alphaproteobacteria</taxon>
        <taxon>Sphingomonadales</taxon>
        <taxon>Sphingomonadaceae</taxon>
        <taxon>Sphingobium</taxon>
    </lineage>
</organism>
<evidence type="ECO:0000313" key="3">
    <source>
        <dbReference type="Proteomes" id="UP000015524"/>
    </source>
</evidence>
<evidence type="ECO:0000256" key="1">
    <source>
        <dbReference type="SAM" id="MobiDB-lite"/>
    </source>
</evidence>
<name>T0HDK3_9SPHN</name>
<evidence type="ECO:0000313" key="2">
    <source>
        <dbReference type="EMBL" id="EQA97474.1"/>
    </source>
</evidence>
<comment type="caution">
    <text evidence="2">The sequence shown here is derived from an EMBL/GenBank/DDBJ whole genome shotgun (WGS) entry which is preliminary data.</text>
</comment>
<accession>T0HDK3</accession>